<dbReference type="HOGENOM" id="CLU_000445_107_27_5"/>
<dbReference type="KEGG" id="rpm:RSPPHO_02204"/>
<evidence type="ECO:0000256" key="4">
    <source>
        <dbReference type="SAM" id="Phobius"/>
    </source>
</evidence>
<keyword evidence="4" id="KW-0812">Transmembrane</keyword>
<keyword evidence="8" id="KW-1185">Reference proteome</keyword>
<dbReference type="SMART" id="SM00283">
    <property type="entry name" value="MA"/>
    <property type="match status" value="1"/>
</dbReference>
<dbReference type="InterPro" id="IPR003660">
    <property type="entry name" value="HAMP_dom"/>
</dbReference>
<dbReference type="RefSeq" id="WP_014415464.1">
    <property type="nucleotide sequence ID" value="NC_017059.1"/>
</dbReference>
<evidence type="ECO:0000313" key="8">
    <source>
        <dbReference type="Proteomes" id="UP000033220"/>
    </source>
</evidence>
<accession>H6SLG5</accession>
<reference evidence="7 8" key="1">
    <citation type="submission" date="2012-02" db="EMBL/GenBank/DDBJ databases">
        <title>Shotgun genome sequence of Phaeospirillum photometricum DSM 122.</title>
        <authorList>
            <person name="Duquesne K."/>
            <person name="Sturgis J."/>
        </authorList>
    </citation>
    <scope>NUCLEOTIDE SEQUENCE [LARGE SCALE GENOMIC DNA]</scope>
    <source>
        <strain evidence="8">DSM122</strain>
    </source>
</reference>
<dbReference type="SMART" id="SM00304">
    <property type="entry name" value="HAMP"/>
    <property type="match status" value="1"/>
</dbReference>
<dbReference type="Pfam" id="PF00015">
    <property type="entry name" value="MCPsignal"/>
    <property type="match status" value="1"/>
</dbReference>
<name>H6SLG5_PARPM</name>
<dbReference type="STRING" id="1150469.RSPPHO_02204"/>
<gene>
    <name evidence="7" type="ORF">RSPPHO_02204</name>
</gene>
<feature type="domain" description="HAMP" evidence="6">
    <location>
        <begin position="211"/>
        <end position="264"/>
    </location>
</feature>
<keyword evidence="1 3" id="KW-0807">Transducer</keyword>
<evidence type="ECO:0000259" key="5">
    <source>
        <dbReference type="PROSITE" id="PS50111"/>
    </source>
</evidence>
<dbReference type="SUPFAM" id="SSF58104">
    <property type="entry name" value="Methyl-accepting chemotaxis protein (MCP) signaling domain"/>
    <property type="match status" value="1"/>
</dbReference>
<dbReference type="eggNOG" id="COG0840">
    <property type="taxonomic scope" value="Bacteria"/>
</dbReference>
<keyword evidence="4" id="KW-1133">Transmembrane helix</keyword>
<dbReference type="Gene3D" id="1.10.287.950">
    <property type="entry name" value="Methyl-accepting chemotaxis protein"/>
    <property type="match status" value="1"/>
</dbReference>
<dbReference type="InterPro" id="IPR004090">
    <property type="entry name" value="Chemotax_Me-accpt_rcpt"/>
</dbReference>
<evidence type="ECO:0000256" key="3">
    <source>
        <dbReference type="PROSITE-ProRule" id="PRU00284"/>
    </source>
</evidence>
<dbReference type="EMBL" id="HE663493">
    <property type="protein sequence ID" value="CCG08830.1"/>
    <property type="molecule type" value="Genomic_DNA"/>
</dbReference>
<keyword evidence="7" id="KW-0418">Kinase</keyword>
<dbReference type="GO" id="GO:0016301">
    <property type="term" value="F:kinase activity"/>
    <property type="evidence" value="ECO:0007669"/>
    <property type="project" value="UniProtKB-KW"/>
</dbReference>
<organism evidence="7 8">
    <name type="scientific">Pararhodospirillum photometricum DSM 122</name>
    <dbReference type="NCBI Taxonomy" id="1150469"/>
    <lineage>
        <taxon>Bacteria</taxon>
        <taxon>Pseudomonadati</taxon>
        <taxon>Pseudomonadota</taxon>
        <taxon>Alphaproteobacteria</taxon>
        <taxon>Rhodospirillales</taxon>
        <taxon>Rhodospirillaceae</taxon>
        <taxon>Pararhodospirillum</taxon>
    </lineage>
</organism>
<proteinExistence type="inferred from homology"/>
<dbReference type="InterPro" id="IPR004089">
    <property type="entry name" value="MCPsignal_dom"/>
</dbReference>
<evidence type="ECO:0000313" key="7">
    <source>
        <dbReference type="EMBL" id="CCG08830.1"/>
    </source>
</evidence>
<dbReference type="PANTHER" id="PTHR32089:SF112">
    <property type="entry name" value="LYSOZYME-LIKE PROTEIN-RELATED"/>
    <property type="match status" value="1"/>
</dbReference>
<sequence length="564" mass="59626">MSRGRLSFVVRLMAGVLFLSVIAVVGLEMVGLGELKVRGPLYERIVLGKDLLADILPPPAYVIETYLEATLALQDPSSVEGHAQAIARLKTDFEARHAFWEGAALEQGVKDGITRDAYAPAAALFTEVERSFLPALRRGDRQAAEAAYQRVSALYGQHRQEVDRLVVTANAWNSATEADAAQRESLFMTLIWSVSAAMLAGLAVALWGLLARVIRPVVGMTEAMTRLARGDLSTPVLGRERNDELGDMARALHVFKVNAQEREALRAAQEKHRQQAEREKQGALTAMARTVESESGAAVDQVARLAATMAATTHDVASSADTVSANSRSVAQAAANALESSHTVAAASEQLNASINEIGSQMVAAREATIIAVGATERARATLASLTDAVARIDAFSSLIHQIATQTNLLALNATIEAARAGEAGKGFSVVAGEVKSLAQQTAQATENIATQIEAVRATTNDAVRAVLGITDAIQAVENVSTTVAAAIEEQSAATGEIARTVGDAARAAEDMAHRIAQVSAEAGLTGERAQSMRDLMTQVSVSVEALREVLVEVVRTSTQEHAA</sequence>
<feature type="domain" description="Methyl-accepting transducer" evidence="5">
    <location>
        <begin position="284"/>
        <end position="527"/>
    </location>
</feature>
<dbReference type="PRINTS" id="PR00260">
    <property type="entry name" value="CHEMTRNSDUCR"/>
</dbReference>
<dbReference type="CDD" id="cd06225">
    <property type="entry name" value="HAMP"/>
    <property type="match status" value="1"/>
</dbReference>
<dbReference type="GO" id="GO:0006935">
    <property type="term" value="P:chemotaxis"/>
    <property type="evidence" value="ECO:0007669"/>
    <property type="project" value="InterPro"/>
</dbReference>
<feature type="transmembrane region" description="Helical" evidence="4">
    <location>
        <begin position="190"/>
        <end position="210"/>
    </location>
</feature>
<comment type="similarity">
    <text evidence="2">Belongs to the methyl-accepting chemotaxis (MCP) protein family.</text>
</comment>
<dbReference type="Pfam" id="PF00672">
    <property type="entry name" value="HAMP"/>
    <property type="match status" value="1"/>
</dbReference>
<evidence type="ECO:0000256" key="1">
    <source>
        <dbReference type="ARBA" id="ARBA00023224"/>
    </source>
</evidence>
<keyword evidence="4" id="KW-0472">Membrane</keyword>
<dbReference type="PROSITE" id="PS50885">
    <property type="entry name" value="HAMP"/>
    <property type="match status" value="1"/>
</dbReference>
<keyword evidence="7" id="KW-0808">Transferase</keyword>
<evidence type="ECO:0000259" key="6">
    <source>
        <dbReference type="PROSITE" id="PS50885"/>
    </source>
</evidence>
<dbReference type="PROSITE" id="PS50111">
    <property type="entry name" value="CHEMOTAXIS_TRANSDUC_2"/>
    <property type="match status" value="1"/>
</dbReference>
<dbReference type="PANTHER" id="PTHR32089">
    <property type="entry name" value="METHYL-ACCEPTING CHEMOTAXIS PROTEIN MCPB"/>
    <property type="match status" value="1"/>
</dbReference>
<dbReference type="Gene3D" id="6.10.340.10">
    <property type="match status" value="1"/>
</dbReference>
<evidence type="ECO:0000256" key="2">
    <source>
        <dbReference type="ARBA" id="ARBA00029447"/>
    </source>
</evidence>
<dbReference type="GO" id="GO:0007165">
    <property type="term" value="P:signal transduction"/>
    <property type="evidence" value="ECO:0007669"/>
    <property type="project" value="UniProtKB-KW"/>
</dbReference>
<feature type="transmembrane region" description="Helical" evidence="4">
    <location>
        <begin position="12"/>
        <end position="32"/>
    </location>
</feature>
<dbReference type="GO" id="GO:0004888">
    <property type="term" value="F:transmembrane signaling receptor activity"/>
    <property type="evidence" value="ECO:0007669"/>
    <property type="project" value="InterPro"/>
</dbReference>
<protein>
    <submittedName>
        <fullName evidence="7">Histidine kinase, HAMP region:Bacterial chemotaxis sensory transducer</fullName>
    </submittedName>
</protein>
<dbReference type="OrthoDB" id="3378718at2"/>
<dbReference type="Proteomes" id="UP000033220">
    <property type="component" value="Chromosome DSM 122"/>
</dbReference>
<dbReference type="GO" id="GO:0016020">
    <property type="term" value="C:membrane"/>
    <property type="evidence" value="ECO:0007669"/>
    <property type="project" value="InterPro"/>
</dbReference>
<dbReference type="AlphaFoldDB" id="H6SLG5"/>
<dbReference type="PATRIC" id="fig|1150469.3.peg.2478"/>